<evidence type="ECO:0000313" key="3">
    <source>
        <dbReference type="EMBL" id="CAH2762066.1"/>
    </source>
</evidence>
<dbReference type="Proteomes" id="UP001154095">
    <property type="component" value="Chromosome"/>
</dbReference>
<accession>A0AAU9VIV6</accession>
<gene>
    <name evidence="3" type="ORF">ERYAMS2_01020</name>
    <name evidence="2" type="ORF">ERYAMS_00727</name>
</gene>
<dbReference type="EMBL" id="OW659477">
    <property type="protein sequence ID" value="CAH2762066.1"/>
    <property type="molecule type" value="Genomic_DNA"/>
</dbReference>
<keyword evidence="1" id="KW-0812">Transmembrane</keyword>
<evidence type="ECO:0000313" key="5">
    <source>
        <dbReference type="Proteomes" id="UP001154111"/>
    </source>
</evidence>
<dbReference type="RefSeq" id="WP_254006360.1">
    <property type="nucleotide sequence ID" value="NZ_OW659477.1"/>
</dbReference>
<evidence type="ECO:0000313" key="4">
    <source>
        <dbReference type="Proteomes" id="UP001154095"/>
    </source>
</evidence>
<evidence type="ECO:0000313" key="2">
    <source>
        <dbReference type="EMBL" id="CAH2762050.1"/>
    </source>
</evidence>
<proteinExistence type="predicted"/>
<dbReference type="EMBL" id="OW659496">
    <property type="protein sequence ID" value="CAH2762050.1"/>
    <property type="molecule type" value="Genomic_DNA"/>
</dbReference>
<keyword evidence="1" id="KW-1133">Transmembrane helix</keyword>
<organism evidence="3 5">
    <name type="scientific">Erysipelothrix amsterdamensis</name>
    <dbReference type="NCBI Taxonomy" id="2929157"/>
    <lineage>
        <taxon>Bacteria</taxon>
        <taxon>Bacillati</taxon>
        <taxon>Bacillota</taxon>
        <taxon>Erysipelotrichia</taxon>
        <taxon>Erysipelotrichales</taxon>
        <taxon>Erysipelotrichaceae</taxon>
        <taxon>Erysipelothrix</taxon>
    </lineage>
</organism>
<dbReference type="Proteomes" id="UP001154111">
    <property type="component" value="Chromosome"/>
</dbReference>
<sequence length="279" mass="32794">MTQRKQKEFVYLSQLDRGDKFYKWKLGNFVIAIVPLLVSALFKSGWGLIFSIVFLVTTLVLTFEVYPEEHLMNYLKVRVIYMFKRKVDVNQQVYSQNRLMQISNQIKFGKIYEHHITLSKGGYAVLFEYQQLNPDLMSDYEIEIATKQKAAFLSNFPKLKEMVVELSQSYDDVIAYNKELLKTAPPHLHTWIEKRIAYIERSSRSNKEDEKTTILYLENKDDDINQFIRDVERLGIENNVSLHILQGDKLKRVIASIIADVRYNDIYPENTAQALEMED</sequence>
<dbReference type="AlphaFoldDB" id="A0AAU9VIV6"/>
<reference evidence="3" key="1">
    <citation type="submission" date="2022-04" db="EMBL/GenBank/DDBJ databases">
        <authorList>
            <person name="Forde T."/>
        </authorList>
    </citation>
    <scope>NUCLEOTIDE SEQUENCE</scope>
    <source>
        <strain evidence="3">A18Y016a</strain>
        <strain evidence="2">A18Y020d</strain>
    </source>
</reference>
<feature type="transmembrane region" description="Helical" evidence="1">
    <location>
        <begin position="21"/>
        <end position="42"/>
    </location>
</feature>
<keyword evidence="4" id="KW-1185">Reference proteome</keyword>
<feature type="transmembrane region" description="Helical" evidence="1">
    <location>
        <begin position="48"/>
        <end position="66"/>
    </location>
</feature>
<protein>
    <submittedName>
        <fullName evidence="3">---NA</fullName>
    </submittedName>
</protein>
<keyword evidence="1" id="KW-0472">Membrane</keyword>
<evidence type="ECO:0000256" key="1">
    <source>
        <dbReference type="SAM" id="Phobius"/>
    </source>
</evidence>
<name>A0AAU9VIV6_9FIRM</name>